<dbReference type="KEGG" id="bts:Btus_0881"/>
<dbReference type="Pfam" id="PF13439">
    <property type="entry name" value="Glyco_transf_4"/>
    <property type="match status" value="1"/>
</dbReference>
<sequence>MRDMRLLEVTTVAQTLRSFLLPHCTHLQSLGWKVDALAAGVSRDPQCVATFDRVFDAGWSRTPNPILLRESSRVRDLVETGQYDIVHVHTPIAGFLTRFALRSIRARSHVRVVYTAHGFHFHSGRSKFGNLPFEALERVAGRWTDMLITINRDDFEAARFLNLVPEQRLRYVPGVGIDLQAYNPQAISPEEILMVRNELRLTPADYLFTVIAEFTPNKRHRDIIRALRLLGNAHVHVALAGEGRTRADVEQLAQDLKVNKQVHFLGYRTDIPRLMSASNAVLLVSTREGLPRTVMEAMAMGRPVIGSNVRGTRDLLSDGAGLLVPVGDVEAIANAMRWILDHPSDAEKMGNRGRQEVRKYRLDLVLSAQDQIYSDVLGMPARG</sequence>
<dbReference type="CDD" id="cd03808">
    <property type="entry name" value="GT4_CapM-like"/>
    <property type="match status" value="1"/>
</dbReference>
<dbReference type="Proteomes" id="UP000002368">
    <property type="component" value="Chromosome"/>
</dbReference>
<evidence type="ECO:0000259" key="1">
    <source>
        <dbReference type="Pfam" id="PF00534"/>
    </source>
</evidence>
<gene>
    <name evidence="3" type="ordered locus">Btus_0881</name>
</gene>
<keyword evidence="3" id="KW-0808">Transferase</keyword>
<dbReference type="PANTHER" id="PTHR12526">
    <property type="entry name" value="GLYCOSYLTRANSFERASE"/>
    <property type="match status" value="1"/>
</dbReference>
<reference evidence="3 4" key="1">
    <citation type="journal article" date="2011" name="Stand. Genomic Sci.">
        <title>Complete genome sequence of the thermophilic, hydrogen-oxidizing Bacillus tusciae type strain (T2) and reclassification in the new genus, Kyrpidia gen. nov. as Kyrpidia tusciae comb. nov. and emendation of the family Alicyclobacillaceae da Costa and Rainey, 2010.</title>
        <authorList>
            <person name="Klenk H.P."/>
            <person name="Lapidus A."/>
            <person name="Chertkov O."/>
            <person name="Copeland A."/>
            <person name="Del Rio T.G."/>
            <person name="Nolan M."/>
            <person name="Lucas S."/>
            <person name="Chen F."/>
            <person name="Tice H."/>
            <person name="Cheng J.F."/>
            <person name="Han C."/>
            <person name="Bruce D."/>
            <person name="Goodwin L."/>
            <person name="Pitluck S."/>
            <person name="Pati A."/>
            <person name="Ivanova N."/>
            <person name="Mavromatis K."/>
            <person name="Daum C."/>
            <person name="Chen A."/>
            <person name="Palaniappan K."/>
            <person name="Chang Y.J."/>
            <person name="Land M."/>
            <person name="Hauser L."/>
            <person name="Jeffries C.D."/>
            <person name="Detter J.C."/>
            <person name="Rohde M."/>
            <person name="Abt B."/>
            <person name="Pukall R."/>
            <person name="Goker M."/>
            <person name="Bristow J."/>
            <person name="Markowitz V."/>
            <person name="Hugenholtz P."/>
            <person name="Eisen J.A."/>
        </authorList>
    </citation>
    <scope>NUCLEOTIDE SEQUENCE [LARGE SCALE GENOMIC DNA]</scope>
    <source>
        <strain evidence="3 4">DSM 2912</strain>
    </source>
</reference>
<evidence type="ECO:0000313" key="3">
    <source>
        <dbReference type="EMBL" id="ADG05625.1"/>
    </source>
</evidence>
<evidence type="ECO:0000259" key="2">
    <source>
        <dbReference type="Pfam" id="PF13439"/>
    </source>
</evidence>
<dbReference type="AlphaFoldDB" id="D5WVZ3"/>
<protein>
    <submittedName>
        <fullName evidence="3">Glycosyl transferase group 1</fullName>
    </submittedName>
</protein>
<name>D5WVZ3_KYRT2</name>
<feature type="domain" description="Glycosyl transferase family 1" evidence="1">
    <location>
        <begin position="199"/>
        <end position="355"/>
    </location>
</feature>
<dbReference type="InterPro" id="IPR001296">
    <property type="entry name" value="Glyco_trans_1"/>
</dbReference>
<dbReference type="HOGENOM" id="CLU_009583_0_1_9"/>
<dbReference type="SUPFAM" id="SSF53756">
    <property type="entry name" value="UDP-Glycosyltransferase/glycogen phosphorylase"/>
    <property type="match status" value="1"/>
</dbReference>
<keyword evidence="4" id="KW-1185">Reference proteome</keyword>
<dbReference type="CAZy" id="GT4">
    <property type="family name" value="Glycosyltransferase Family 4"/>
</dbReference>
<dbReference type="EMBL" id="CP002017">
    <property type="protein sequence ID" value="ADG05625.1"/>
    <property type="molecule type" value="Genomic_DNA"/>
</dbReference>
<dbReference type="Gene3D" id="3.40.50.2000">
    <property type="entry name" value="Glycogen Phosphorylase B"/>
    <property type="match status" value="2"/>
</dbReference>
<proteinExistence type="predicted"/>
<dbReference type="InterPro" id="IPR028098">
    <property type="entry name" value="Glyco_trans_4-like_N"/>
</dbReference>
<accession>D5WVZ3</accession>
<dbReference type="Pfam" id="PF00534">
    <property type="entry name" value="Glycos_transf_1"/>
    <property type="match status" value="1"/>
</dbReference>
<feature type="domain" description="Glycosyltransferase subfamily 4-like N-terminal" evidence="2">
    <location>
        <begin position="24"/>
        <end position="174"/>
    </location>
</feature>
<dbReference type="GO" id="GO:0016757">
    <property type="term" value="F:glycosyltransferase activity"/>
    <property type="evidence" value="ECO:0007669"/>
    <property type="project" value="InterPro"/>
</dbReference>
<organism evidence="3 4">
    <name type="scientific">Kyrpidia tusciae (strain DSM 2912 / NBRC 15312 / T2)</name>
    <name type="common">Bacillus tusciae</name>
    <dbReference type="NCBI Taxonomy" id="562970"/>
    <lineage>
        <taxon>Bacteria</taxon>
        <taxon>Bacillati</taxon>
        <taxon>Bacillota</taxon>
        <taxon>Bacilli</taxon>
        <taxon>Bacillales</taxon>
        <taxon>Alicyclobacillaceae</taxon>
        <taxon>Kyrpidia</taxon>
    </lineage>
</organism>
<dbReference type="STRING" id="562970.Btus_0881"/>
<evidence type="ECO:0000313" key="4">
    <source>
        <dbReference type="Proteomes" id="UP000002368"/>
    </source>
</evidence>
<dbReference type="eggNOG" id="COG0438">
    <property type="taxonomic scope" value="Bacteria"/>
</dbReference>